<keyword evidence="13" id="KW-0378">Hydrolase</keyword>
<evidence type="ECO:0000256" key="1">
    <source>
        <dbReference type="ARBA" id="ARBA00004651"/>
    </source>
</evidence>
<evidence type="ECO:0000313" key="15">
    <source>
        <dbReference type="EMBL" id="MSC59318.1"/>
    </source>
</evidence>
<feature type="transmembrane region" description="Helical" evidence="9">
    <location>
        <begin position="136"/>
        <end position="157"/>
    </location>
</feature>
<reference evidence="16" key="7">
    <citation type="submission" date="2020-02" db="EMBL/GenBank/DDBJ databases">
        <authorList>
            <person name="Littmann E."/>
            <person name="Sorbara M."/>
        </authorList>
    </citation>
    <scope>NUCLEOTIDE SEQUENCE</scope>
    <source>
        <strain evidence="16">MSK.16.45</strain>
    </source>
</reference>
<evidence type="ECO:0000313" key="14">
    <source>
        <dbReference type="EMBL" id="MCB6937166.1"/>
    </source>
</evidence>
<keyword evidence="5" id="KW-0547">Nucleotide-binding</keyword>
<dbReference type="Proteomes" id="UP000324325">
    <property type="component" value="Unassembled WGS sequence"/>
</dbReference>
<dbReference type="Proteomes" id="UP000324327">
    <property type="component" value="Unassembled WGS sequence"/>
</dbReference>
<dbReference type="EMBL" id="VSTF01000005">
    <property type="protein sequence ID" value="TYL60429.1"/>
    <property type="molecule type" value="Genomic_DNA"/>
</dbReference>
<name>A0A0M6WDY1_9FIRM</name>
<reference evidence="21 22" key="4">
    <citation type="submission" date="2019-08" db="EMBL/GenBank/DDBJ databases">
        <authorList>
            <person name="Duncan S."/>
            <person name="Walker A."/>
        </authorList>
    </citation>
    <scope>NUCLEOTIDE SEQUENCE [LARGE SCALE GENOMIC DNA]</scope>
    <source>
        <strain evidence="17 21">L2-21</strain>
        <strain evidence="18 22">T3WBe13</strain>
    </source>
</reference>
<feature type="domain" description="ABC transmembrane type-1" evidence="11">
    <location>
        <begin position="23"/>
        <end position="302"/>
    </location>
</feature>
<dbReference type="InterPro" id="IPR003439">
    <property type="entry name" value="ABC_transporter-like_ATP-bd"/>
</dbReference>
<dbReference type="Proteomes" id="UP000095384">
    <property type="component" value="Unassembled WGS sequence"/>
</dbReference>
<evidence type="ECO:0000313" key="18">
    <source>
        <dbReference type="EMBL" id="TYL60429.1"/>
    </source>
</evidence>
<dbReference type="Pfam" id="PF00005">
    <property type="entry name" value="ABC_tran"/>
    <property type="match status" value="1"/>
</dbReference>
<dbReference type="RefSeq" id="WP_055061105.1">
    <property type="nucleotide sequence ID" value="NZ_CP100127.1"/>
</dbReference>
<reference evidence="19" key="1">
    <citation type="submission" date="2015-05" db="EMBL/GenBank/DDBJ databases">
        <authorList>
            <consortium name="Pathogen Informatics"/>
        </authorList>
    </citation>
    <scope>NUCLEOTIDE SEQUENCE [LARGE SCALE GENOMIC DNA]</scope>
    <source>
        <strain evidence="13 20">2789STDY5608860</strain>
        <strain evidence="19">T1-815</strain>
    </source>
</reference>
<organism evidence="12 19">
    <name type="scientific">Agathobacter rectalis</name>
    <dbReference type="NCBI Taxonomy" id="39491"/>
    <lineage>
        <taxon>Bacteria</taxon>
        <taxon>Bacillati</taxon>
        <taxon>Bacillota</taxon>
        <taxon>Clostridia</taxon>
        <taxon>Lachnospirales</taxon>
        <taxon>Lachnospiraceae</taxon>
        <taxon>Agathobacter</taxon>
    </lineage>
</organism>
<gene>
    <name evidence="13" type="primary">msbA_1</name>
    <name evidence="13" type="ORF">ERS852417_00406</name>
    <name evidence="18" type="ORF">FYL31_06705</name>
    <name evidence="17" type="ORF">FYL37_06610</name>
    <name evidence="16" type="ORF">G4312_01040</name>
    <name evidence="15" type="ORF">GKE07_03615</name>
    <name evidence="14" type="ORF">LIZ56_01890</name>
    <name evidence="12" type="ORF">T1815_06441</name>
</gene>
<comment type="subcellular location">
    <subcellularLocation>
        <location evidence="1">Cell membrane</location>
        <topology evidence="1">Multi-pass membrane protein</topology>
    </subcellularLocation>
</comment>
<dbReference type="EMBL" id="JAJCJK010000002">
    <property type="protein sequence ID" value="MCB6937166.1"/>
    <property type="molecule type" value="Genomic_DNA"/>
</dbReference>
<dbReference type="EMBL" id="CYYW01000002">
    <property type="protein sequence ID" value="CUN48969.1"/>
    <property type="molecule type" value="Genomic_DNA"/>
</dbReference>
<dbReference type="InterPro" id="IPR027417">
    <property type="entry name" value="P-loop_NTPase"/>
</dbReference>
<dbReference type="EMBL" id="VSTG01000006">
    <property type="protein sequence ID" value="TYL58470.1"/>
    <property type="molecule type" value="Genomic_DNA"/>
</dbReference>
<reference evidence="21 22" key="5">
    <citation type="submission" date="2019-09" db="EMBL/GenBank/DDBJ databases">
        <title>Strain-level analysis of Eubacterium rectale using genomes from metagenomes.</title>
        <authorList>
            <person name="Karcher N."/>
            <person name="Segata N."/>
        </authorList>
    </citation>
    <scope>NUCLEOTIDE SEQUENCE [LARGE SCALE GENOMIC DNA]</scope>
    <source>
        <strain evidence="17 21">L2-21</strain>
        <strain evidence="18 22">T3WBe13</strain>
    </source>
</reference>
<evidence type="ECO:0000256" key="6">
    <source>
        <dbReference type="ARBA" id="ARBA00022840"/>
    </source>
</evidence>
<dbReference type="EMBL" id="JAAIMP010000001">
    <property type="protein sequence ID" value="NSC75898.1"/>
    <property type="molecule type" value="Genomic_DNA"/>
</dbReference>
<evidence type="ECO:0000313" key="23">
    <source>
        <dbReference type="Proteomes" id="UP000479563"/>
    </source>
</evidence>
<dbReference type="Proteomes" id="UP001197684">
    <property type="component" value="Unassembled WGS sequence"/>
</dbReference>
<sequence>MLRILKRFFDFCGAENKKKFYKALFLGVVFALLEAVKIPAILLLIDGAIKQNVTESLIVLCLGMLVASLAAASVVKYQITMLQCEAGYYTACGKRIEIAEHMRYLPMGYFNQNSLGQITNITTNTMEQLADVATRVVMMTTGGVLTSSVITVMMLIFDIRIGFIAMVGMVLFFTVNSFLQRKSKALAPVKAAADEFVVEKVLEYVQGISEVRSYNLTGCASKELNEAIDKNRDINTTMELKTVPWMQLQSIILKLMGVAIILTSCGFYLAGSMTLQNCIGMIICSFLVFESLGSAGNYSTLLRIVDLSVSKVENVMRIKEMDTDGKNIIPKNFDIEVENVDFYYDENHAEDAKIINHLSVHIPERTTTAIVGPSGGGKTTLCHLISRFWDVSNGNISLGGENVRNYSVDSLMKNFSFVFQNVYLFEDTIANNIRFGQPEASMKLVMDAAKKACCHDFIMELPNGYDTVIGEGGTSLSGGEKQRISIARAIMKDAPVIILDEATANVDPENEKELMSAIEALTKEKTIIMIAHRLKTVEHADQILVLDKGQIVQQGRHSELLKQTGIYRKFILEREEAVGWKI</sequence>
<evidence type="ECO:0000313" key="17">
    <source>
        <dbReference type="EMBL" id="TYL58470.1"/>
    </source>
</evidence>
<dbReference type="InterPro" id="IPR036640">
    <property type="entry name" value="ABC1_TM_sf"/>
</dbReference>
<dbReference type="PROSITE" id="PS50893">
    <property type="entry name" value="ABC_TRANSPORTER_2"/>
    <property type="match status" value="1"/>
</dbReference>
<dbReference type="GO" id="GO:0005524">
    <property type="term" value="F:ATP binding"/>
    <property type="evidence" value="ECO:0007669"/>
    <property type="project" value="UniProtKB-KW"/>
</dbReference>
<dbReference type="GO" id="GO:0034040">
    <property type="term" value="F:ATPase-coupled lipid transmembrane transporter activity"/>
    <property type="evidence" value="ECO:0007669"/>
    <property type="project" value="TreeGrafter"/>
</dbReference>
<evidence type="ECO:0000313" key="22">
    <source>
        <dbReference type="Proteomes" id="UP000324327"/>
    </source>
</evidence>
<evidence type="ECO:0000256" key="9">
    <source>
        <dbReference type="SAM" id="Phobius"/>
    </source>
</evidence>
<proteinExistence type="predicted"/>
<dbReference type="EMBL" id="CVRQ01000009">
    <property type="protein sequence ID" value="CRL33715.1"/>
    <property type="molecule type" value="Genomic_DNA"/>
</dbReference>
<keyword evidence="3" id="KW-1003">Cell membrane</keyword>
<feature type="domain" description="ABC transporter" evidence="10">
    <location>
        <begin position="335"/>
        <end position="573"/>
    </location>
</feature>
<evidence type="ECO:0000256" key="7">
    <source>
        <dbReference type="ARBA" id="ARBA00022989"/>
    </source>
</evidence>
<evidence type="ECO:0000313" key="12">
    <source>
        <dbReference type="EMBL" id="CRL33715.1"/>
    </source>
</evidence>
<feature type="transmembrane region" description="Helical" evidence="9">
    <location>
        <begin position="57"/>
        <end position="75"/>
    </location>
</feature>
<keyword evidence="6 13" id="KW-0067">ATP-binding</keyword>
<keyword evidence="7 9" id="KW-1133">Transmembrane helix</keyword>
<feature type="transmembrane region" description="Helical" evidence="9">
    <location>
        <begin position="251"/>
        <end position="271"/>
    </location>
</feature>
<dbReference type="Proteomes" id="UP000049472">
    <property type="component" value="Unassembled WGS sequence"/>
</dbReference>
<evidence type="ECO:0000313" key="21">
    <source>
        <dbReference type="Proteomes" id="UP000324325"/>
    </source>
</evidence>
<keyword evidence="2" id="KW-0813">Transport</keyword>
<dbReference type="Gene3D" id="1.20.1560.10">
    <property type="entry name" value="ABC transporter type 1, transmembrane domain"/>
    <property type="match status" value="1"/>
</dbReference>
<dbReference type="SUPFAM" id="SSF52540">
    <property type="entry name" value="P-loop containing nucleoside triphosphate hydrolases"/>
    <property type="match status" value="1"/>
</dbReference>
<reference evidence="15 23" key="3">
    <citation type="journal article" date="2019" name="Nat. Med.">
        <title>A library of human gut bacterial isolates paired with longitudinal multiomics data enables mechanistic microbiome research.</title>
        <authorList>
            <person name="Poyet M."/>
            <person name="Groussin M."/>
            <person name="Gibbons S.M."/>
            <person name="Avila-Pacheco J."/>
            <person name="Jiang X."/>
            <person name="Kearney S.M."/>
            <person name="Perrotta A.R."/>
            <person name="Berdy B."/>
            <person name="Zhao S."/>
            <person name="Lieberman T.D."/>
            <person name="Swanson P.K."/>
            <person name="Smith M."/>
            <person name="Roesemann S."/>
            <person name="Alexander J.E."/>
            <person name="Rich S.A."/>
            <person name="Livny J."/>
            <person name="Vlamakis H."/>
            <person name="Clish C."/>
            <person name="Bullock K."/>
            <person name="Deik A."/>
            <person name="Scott J."/>
            <person name="Pierce K.A."/>
            <person name="Xavier R.J."/>
            <person name="Alm E.J."/>
        </authorList>
    </citation>
    <scope>NUCLEOTIDE SEQUENCE [LARGE SCALE GENOMIC DNA]</scope>
    <source>
        <strain evidence="15 23">BIOML-A11</strain>
    </source>
</reference>
<dbReference type="SMART" id="SM00382">
    <property type="entry name" value="AAA"/>
    <property type="match status" value="1"/>
</dbReference>
<dbReference type="InterPro" id="IPR017871">
    <property type="entry name" value="ABC_transporter-like_CS"/>
</dbReference>
<dbReference type="GO" id="GO:0005886">
    <property type="term" value="C:plasma membrane"/>
    <property type="evidence" value="ECO:0007669"/>
    <property type="project" value="UniProtKB-SubCell"/>
</dbReference>
<dbReference type="PANTHER" id="PTHR24221:SF397">
    <property type="entry name" value="ABC TRANSPORTER, ATP-BINDING TRANSMEMBRANE PROTEIN"/>
    <property type="match status" value="1"/>
</dbReference>
<protein>
    <submittedName>
        <fullName evidence="14 16">ABC transporter ATP-binding protein</fullName>
    </submittedName>
    <submittedName>
        <fullName evidence="12">ABC-type multidrug transport system, ATPase and permease components</fullName>
    </submittedName>
    <submittedName>
        <fullName evidence="15">ATP-binding cassette domain-containing protein</fullName>
    </submittedName>
    <submittedName>
        <fullName evidence="13">Lipid A export ATP-binding/permease protein MsbA</fullName>
        <ecNumber evidence="13">3.6.3.-</ecNumber>
    </submittedName>
</protein>
<dbReference type="Proteomes" id="UP000479563">
    <property type="component" value="Unassembled WGS sequence"/>
</dbReference>
<evidence type="ECO:0000256" key="5">
    <source>
        <dbReference type="ARBA" id="ARBA00022741"/>
    </source>
</evidence>
<dbReference type="AlphaFoldDB" id="A0A0M6WDY1"/>
<keyword evidence="4 9" id="KW-0812">Transmembrane</keyword>
<dbReference type="Pfam" id="PF00664">
    <property type="entry name" value="ABC_membrane"/>
    <property type="match status" value="1"/>
</dbReference>
<dbReference type="PANTHER" id="PTHR24221">
    <property type="entry name" value="ATP-BINDING CASSETTE SUB-FAMILY B"/>
    <property type="match status" value="1"/>
</dbReference>
<dbReference type="InterPro" id="IPR039421">
    <property type="entry name" value="Type_1_exporter"/>
</dbReference>
<feature type="transmembrane region" description="Helical" evidence="9">
    <location>
        <begin position="163"/>
        <end position="179"/>
    </location>
</feature>
<reference evidence="12" key="2">
    <citation type="submission" date="2015-05" db="EMBL/GenBank/DDBJ databases">
        <authorList>
            <person name="Wang D.B."/>
            <person name="Wang M."/>
        </authorList>
    </citation>
    <scope>NUCLEOTIDE SEQUENCE [LARGE SCALE GENOMIC DNA]</scope>
    <source>
        <strain evidence="12">T1-815</strain>
    </source>
</reference>
<evidence type="ECO:0000313" key="20">
    <source>
        <dbReference type="Proteomes" id="UP000095384"/>
    </source>
</evidence>
<dbReference type="EMBL" id="WKQP01000004">
    <property type="protein sequence ID" value="MSC59318.1"/>
    <property type="molecule type" value="Genomic_DNA"/>
</dbReference>
<evidence type="ECO:0000313" key="13">
    <source>
        <dbReference type="EMBL" id="CUN48969.1"/>
    </source>
</evidence>
<dbReference type="PROSITE" id="PS50929">
    <property type="entry name" value="ABC_TM1F"/>
    <property type="match status" value="1"/>
</dbReference>
<evidence type="ECO:0000313" key="19">
    <source>
        <dbReference type="Proteomes" id="UP000049472"/>
    </source>
</evidence>
<evidence type="ECO:0000256" key="8">
    <source>
        <dbReference type="ARBA" id="ARBA00023136"/>
    </source>
</evidence>
<keyword evidence="8 9" id="KW-0472">Membrane</keyword>
<dbReference type="GO" id="GO:0140359">
    <property type="term" value="F:ABC-type transporter activity"/>
    <property type="evidence" value="ECO:0007669"/>
    <property type="project" value="InterPro"/>
</dbReference>
<evidence type="ECO:0000256" key="2">
    <source>
        <dbReference type="ARBA" id="ARBA00022448"/>
    </source>
</evidence>
<evidence type="ECO:0000256" key="3">
    <source>
        <dbReference type="ARBA" id="ARBA00022475"/>
    </source>
</evidence>
<keyword evidence="19" id="KW-1185">Reference proteome</keyword>
<accession>A0A0M6WDY1</accession>
<evidence type="ECO:0000259" key="10">
    <source>
        <dbReference type="PROSITE" id="PS50893"/>
    </source>
</evidence>
<feature type="transmembrane region" description="Helical" evidence="9">
    <location>
        <begin position="20"/>
        <end position="45"/>
    </location>
</feature>
<dbReference type="SUPFAM" id="SSF90123">
    <property type="entry name" value="ABC transporter transmembrane region"/>
    <property type="match status" value="1"/>
</dbReference>
<evidence type="ECO:0000313" key="16">
    <source>
        <dbReference type="EMBL" id="NSC75898.1"/>
    </source>
</evidence>
<dbReference type="EC" id="3.6.3.-" evidence="13"/>
<dbReference type="PROSITE" id="PS00211">
    <property type="entry name" value="ABC_TRANSPORTER_1"/>
    <property type="match status" value="1"/>
</dbReference>
<dbReference type="Gene3D" id="3.40.50.300">
    <property type="entry name" value="P-loop containing nucleotide triphosphate hydrolases"/>
    <property type="match status" value="1"/>
</dbReference>
<evidence type="ECO:0000259" key="11">
    <source>
        <dbReference type="PROSITE" id="PS50929"/>
    </source>
</evidence>
<dbReference type="Proteomes" id="UP001193756">
    <property type="component" value="Unassembled WGS sequence"/>
</dbReference>
<dbReference type="InterPro" id="IPR011527">
    <property type="entry name" value="ABC1_TM_dom"/>
</dbReference>
<reference evidence="14" key="8">
    <citation type="submission" date="2021-10" db="EMBL/GenBank/DDBJ databases">
        <title>Collection of gut derived symbiotic bacterial strains cultured from healthy donors.</title>
        <authorList>
            <person name="Lin H."/>
            <person name="Littmann E."/>
            <person name="Kohout C."/>
            <person name="Pamer E.G."/>
        </authorList>
    </citation>
    <scope>NUCLEOTIDE SEQUENCE</scope>
    <source>
        <strain evidence="14">DFI.9.42</strain>
    </source>
</reference>
<dbReference type="FunFam" id="3.40.50.300:FF:000221">
    <property type="entry name" value="Multidrug ABC transporter ATP-binding protein"/>
    <property type="match status" value="1"/>
</dbReference>
<dbReference type="GO" id="GO:0016887">
    <property type="term" value="F:ATP hydrolysis activity"/>
    <property type="evidence" value="ECO:0007669"/>
    <property type="project" value="InterPro"/>
</dbReference>
<dbReference type="InterPro" id="IPR003593">
    <property type="entry name" value="AAA+_ATPase"/>
</dbReference>
<reference evidence="16" key="6">
    <citation type="journal article" date="2020" name="Cell Host Microbe">
        <title>Functional and Genomic Variation between Human-Derived Isolates of Lachnospiraceae Reveals Inter- and Intra-Species Diversity.</title>
        <authorList>
            <person name="Sorbara M.T."/>
            <person name="Littmann E.R."/>
            <person name="Fontana E."/>
            <person name="Moody T.U."/>
            <person name="Kohout C.E."/>
            <person name="Gjonbalaj M."/>
            <person name="Eaton V."/>
            <person name="Seok R."/>
            <person name="Leiner I.M."/>
            <person name="Pamer E.G."/>
        </authorList>
    </citation>
    <scope>NUCLEOTIDE SEQUENCE</scope>
    <source>
        <strain evidence="16">MSK.16.45</strain>
    </source>
</reference>
<evidence type="ECO:0000256" key="4">
    <source>
        <dbReference type="ARBA" id="ARBA00022692"/>
    </source>
</evidence>